<dbReference type="InterPro" id="IPR015943">
    <property type="entry name" value="WD40/YVTN_repeat-like_dom_sf"/>
</dbReference>
<dbReference type="EMBL" id="MG779390">
    <property type="protein sequence ID" value="AUV58987.1"/>
    <property type="molecule type" value="Genomic_DNA"/>
</dbReference>
<evidence type="ECO:0000313" key="1">
    <source>
        <dbReference type="EMBL" id="AUV58987.1"/>
    </source>
</evidence>
<dbReference type="InterPro" id="IPR036322">
    <property type="entry name" value="WD40_repeat_dom_sf"/>
</dbReference>
<protein>
    <submittedName>
        <fullName evidence="1">BTB POZ domain and WD-repeat protein</fullName>
    </submittedName>
</protein>
<organism evidence="1">
    <name type="scientific">Bandra megavirus</name>
    <dbReference type="NCBI Taxonomy" id="2071566"/>
    <lineage>
        <taxon>Viruses</taxon>
        <taxon>Varidnaviria</taxon>
        <taxon>Bamfordvirae</taxon>
        <taxon>Nucleocytoviricota</taxon>
        <taxon>Megaviricetes</taxon>
        <taxon>Imitervirales</taxon>
        <taxon>Mimiviridae</taxon>
        <taxon>Megamimivirinae</taxon>
        <taxon>Megavirus</taxon>
    </lineage>
</organism>
<dbReference type="Gene3D" id="2.130.10.10">
    <property type="entry name" value="YVTN repeat-like/Quinoprotein amine dehydrogenase"/>
    <property type="match status" value="1"/>
</dbReference>
<feature type="non-terminal residue" evidence="1">
    <location>
        <position position="1"/>
    </location>
</feature>
<accession>A0A2K9V9U5</accession>
<dbReference type="SUPFAM" id="SSF50978">
    <property type="entry name" value="WD40 repeat-like"/>
    <property type="match status" value="1"/>
</dbReference>
<sequence length="129" mass="14944">LIINKLGGIIYFWYYNEDDYACINTRKYCKNTNGYYITDINLSLDGNHLVVTSNLGDIMVYCCKSREYLLSMNNIDTCAIKNAYFYHNSMITIDYYGQIKIWSGENSEMVSKFNSGLSDIKKMLLVPHP</sequence>
<reference evidence="1" key="1">
    <citation type="submission" date="2018-01" db="EMBL/GenBank/DDBJ databases">
        <title>Draft genome sequence of Bandra megavirus.</title>
        <authorList>
            <person name="Chatterjee A."/>
            <person name="Yadav R."/>
            <person name="Kondabagil K."/>
        </authorList>
    </citation>
    <scope>NUCLEOTIDE SEQUENCE</scope>
    <source>
        <strain evidence="1">KK-1</strain>
    </source>
</reference>
<name>A0A2K9V9U5_9VIRU</name>
<proteinExistence type="predicted"/>